<name>A0A2Z7DK21_9LAMI</name>
<gene>
    <name evidence="1" type="ORF">F511_23681</name>
</gene>
<dbReference type="AlphaFoldDB" id="A0A2Z7DK21"/>
<proteinExistence type="predicted"/>
<dbReference type="EMBL" id="KQ986739">
    <property type="protein sequence ID" value="KZV58551.1"/>
    <property type="molecule type" value="Genomic_DNA"/>
</dbReference>
<keyword evidence="2" id="KW-1185">Reference proteome</keyword>
<dbReference type="Proteomes" id="UP000250235">
    <property type="component" value="Unassembled WGS sequence"/>
</dbReference>
<evidence type="ECO:0000313" key="1">
    <source>
        <dbReference type="EMBL" id="KZV58551.1"/>
    </source>
</evidence>
<protein>
    <submittedName>
        <fullName evidence="1">Uncharacterized protein</fullName>
    </submittedName>
</protein>
<reference evidence="1 2" key="1">
    <citation type="journal article" date="2015" name="Proc. Natl. Acad. Sci. U.S.A.">
        <title>The resurrection genome of Boea hygrometrica: A blueprint for survival of dehydration.</title>
        <authorList>
            <person name="Xiao L."/>
            <person name="Yang G."/>
            <person name="Zhang L."/>
            <person name="Yang X."/>
            <person name="Zhao S."/>
            <person name="Ji Z."/>
            <person name="Zhou Q."/>
            <person name="Hu M."/>
            <person name="Wang Y."/>
            <person name="Chen M."/>
            <person name="Xu Y."/>
            <person name="Jin H."/>
            <person name="Xiao X."/>
            <person name="Hu G."/>
            <person name="Bao F."/>
            <person name="Hu Y."/>
            <person name="Wan P."/>
            <person name="Li L."/>
            <person name="Deng X."/>
            <person name="Kuang T."/>
            <person name="Xiang C."/>
            <person name="Zhu J.K."/>
            <person name="Oliver M.J."/>
            <person name="He Y."/>
        </authorList>
    </citation>
    <scope>NUCLEOTIDE SEQUENCE [LARGE SCALE GENOMIC DNA]</scope>
    <source>
        <strain evidence="2">cv. XS01</strain>
    </source>
</reference>
<accession>A0A2Z7DK21</accession>
<evidence type="ECO:0000313" key="2">
    <source>
        <dbReference type="Proteomes" id="UP000250235"/>
    </source>
</evidence>
<organism evidence="1 2">
    <name type="scientific">Dorcoceras hygrometricum</name>
    <dbReference type="NCBI Taxonomy" id="472368"/>
    <lineage>
        <taxon>Eukaryota</taxon>
        <taxon>Viridiplantae</taxon>
        <taxon>Streptophyta</taxon>
        <taxon>Embryophyta</taxon>
        <taxon>Tracheophyta</taxon>
        <taxon>Spermatophyta</taxon>
        <taxon>Magnoliopsida</taxon>
        <taxon>eudicotyledons</taxon>
        <taxon>Gunneridae</taxon>
        <taxon>Pentapetalae</taxon>
        <taxon>asterids</taxon>
        <taxon>lamiids</taxon>
        <taxon>Lamiales</taxon>
        <taxon>Gesneriaceae</taxon>
        <taxon>Didymocarpoideae</taxon>
        <taxon>Trichosporeae</taxon>
        <taxon>Loxocarpinae</taxon>
        <taxon>Dorcoceras</taxon>
    </lineage>
</organism>
<sequence length="201" mass="22859">MFFRCLAGGRIRIPNSDRINKESFSFGRSPPLGTQPLRARIACTSDAKHRALCATQSRAGRAMGCPGRALAVRLRRDRTRACRAYRAVLLEAMHAAGRRLAAGAPRRLAHDRYWSAQPVTHEGQRWLSAGRRLNARWSRDHRTLAAHHGRTRCAGGTMLLRHDRRHACGCRTQLSSWWRRRRPAAAPASLRRCRDGWSEFF</sequence>